<organism evidence="3">
    <name type="scientific">uncultured Caudovirales phage</name>
    <dbReference type="NCBI Taxonomy" id="2100421"/>
    <lineage>
        <taxon>Viruses</taxon>
        <taxon>Duplodnaviria</taxon>
        <taxon>Heunggongvirae</taxon>
        <taxon>Uroviricota</taxon>
        <taxon>Caudoviricetes</taxon>
        <taxon>Peduoviridae</taxon>
        <taxon>Maltschvirus</taxon>
        <taxon>Maltschvirus maltsch</taxon>
    </lineage>
</organism>
<feature type="domain" description="Nuclease associated modular" evidence="2">
    <location>
        <begin position="136"/>
        <end position="159"/>
    </location>
</feature>
<dbReference type="Gene3D" id="1.10.10.10">
    <property type="entry name" value="Winged helix-like DNA-binding domain superfamily/Winged helix DNA-binding domain"/>
    <property type="match status" value="1"/>
</dbReference>
<sequence>MTKDPRRFYVYAYLRSKDSERGVKYSPYYIGKGCGYRCLSRKRRTAPTPKDRAFIVFIQEGLEEEEAFALERYCIAMYGRVDDGTGILHNRCDGGEGASGMIVPPERRVQMAAVAKEARQREGRWKGEGNPKFGGDAVRGELNPMWGRRHSEGTRQKIAERAKQYSQTPEGKVMKRLNAQRYLYELIDPDGEVYVTDNLFDFAKQYDLINSSLNKVVHGKQAAHKGWTARIVERL</sequence>
<feature type="compositionally biased region" description="Basic and acidic residues" evidence="1">
    <location>
        <begin position="120"/>
        <end position="129"/>
    </location>
</feature>
<protein>
    <submittedName>
        <fullName evidence="3">Nuclease associated modular domain 3</fullName>
    </submittedName>
</protein>
<dbReference type="EMBL" id="LR798321">
    <property type="protein sequence ID" value="CAB5223501.1"/>
    <property type="molecule type" value="Genomic_DNA"/>
</dbReference>
<accession>A0A6J7WZQ9</accession>
<evidence type="ECO:0000256" key="1">
    <source>
        <dbReference type="SAM" id="MobiDB-lite"/>
    </source>
</evidence>
<gene>
    <name evidence="3" type="ORF">UFOVP383_99</name>
</gene>
<evidence type="ECO:0000313" key="3">
    <source>
        <dbReference type="EMBL" id="CAB5223501.1"/>
    </source>
</evidence>
<dbReference type="Pfam" id="PF07460">
    <property type="entry name" value="NUMOD3"/>
    <property type="match status" value="1"/>
</dbReference>
<proteinExistence type="predicted"/>
<dbReference type="GO" id="GO:0003677">
    <property type="term" value="F:DNA binding"/>
    <property type="evidence" value="ECO:0007669"/>
    <property type="project" value="InterPro"/>
</dbReference>
<evidence type="ECO:0000259" key="2">
    <source>
        <dbReference type="Pfam" id="PF07460"/>
    </source>
</evidence>
<dbReference type="InterPro" id="IPR003611">
    <property type="entry name" value="NUMOD3"/>
</dbReference>
<name>A0A6J7WZQ9_9CAUD</name>
<reference evidence="3" key="1">
    <citation type="submission" date="2020-05" db="EMBL/GenBank/DDBJ databases">
        <authorList>
            <person name="Chiriac C."/>
            <person name="Salcher M."/>
            <person name="Ghai R."/>
            <person name="Kavagutti S V."/>
        </authorList>
    </citation>
    <scope>NUCLEOTIDE SEQUENCE</scope>
</reference>
<dbReference type="SUPFAM" id="SSF64496">
    <property type="entry name" value="DNA-binding domain of intron-encoded endonucleases"/>
    <property type="match status" value="1"/>
</dbReference>
<feature type="region of interest" description="Disordered" evidence="1">
    <location>
        <begin position="120"/>
        <end position="148"/>
    </location>
</feature>
<dbReference type="InterPro" id="IPR036388">
    <property type="entry name" value="WH-like_DNA-bd_sf"/>
</dbReference>